<dbReference type="AlphaFoldDB" id="A0A5C3MDX2"/>
<sequence>MNPGLALSSVFRISSSGFQRAASRCVSSSLPARSFTSRPVLPKTGYRTFSSNQFPASSNPNPPTTTEKSPTAAFDGLFMNFVDNAMKRNMPVESAEETWAKQSVDAASKLSMLPPTGPYSGRSVNVYRGQVGDAFRSLDGILTRNKVRQQLRAAERHEKRGAKQRRLSSERWRKQFANEVRKKVQLVIKIRNRGA</sequence>
<keyword evidence="3" id="KW-0687">Ribonucleoprotein</keyword>
<dbReference type="GO" id="GO:0003735">
    <property type="term" value="F:structural constituent of ribosome"/>
    <property type="evidence" value="ECO:0007669"/>
    <property type="project" value="InterPro"/>
</dbReference>
<dbReference type="OrthoDB" id="2501249at2759"/>
<evidence type="ECO:0000313" key="5">
    <source>
        <dbReference type="EMBL" id="TFK42606.1"/>
    </source>
</evidence>
<reference evidence="5 6" key="1">
    <citation type="journal article" date="2019" name="Nat. Ecol. Evol.">
        <title>Megaphylogeny resolves global patterns of mushroom evolution.</title>
        <authorList>
            <person name="Varga T."/>
            <person name="Krizsan K."/>
            <person name="Foldi C."/>
            <person name="Dima B."/>
            <person name="Sanchez-Garcia M."/>
            <person name="Sanchez-Ramirez S."/>
            <person name="Szollosi G.J."/>
            <person name="Szarkandi J.G."/>
            <person name="Papp V."/>
            <person name="Albert L."/>
            <person name="Andreopoulos W."/>
            <person name="Angelini C."/>
            <person name="Antonin V."/>
            <person name="Barry K.W."/>
            <person name="Bougher N.L."/>
            <person name="Buchanan P."/>
            <person name="Buyck B."/>
            <person name="Bense V."/>
            <person name="Catcheside P."/>
            <person name="Chovatia M."/>
            <person name="Cooper J."/>
            <person name="Damon W."/>
            <person name="Desjardin D."/>
            <person name="Finy P."/>
            <person name="Geml J."/>
            <person name="Haridas S."/>
            <person name="Hughes K."/>
            <person name="Justo A."/>
            <person name="Karasinski D."/>
            <person name="Kautmanova I."/>
            <person name="Kiss B."/>
            <person name="Kocsube S."/>
            <person name="Kotiranta H."/>
            <person name="LaButti K.M."/>
            <person name="Lechner B.E."/>
            <person name="Liimatainen K."/>
            <person name="Lipzen A."/>
            <person name="Lukacs Z."/>
            <person name="Mihaltcheva S."/>
            <person name="Morgado L.N."/>
            <person name="Niskanen T."/>
            <person name="Noordeloos M.E."/>
            <person name="Ohm R.A."/>
            <person name="Ortiz-Santana B."/>
            <person name="Ovrebo C."/>
            <person name="Racz N."/>
            <person name="Riley R."/>
            <person name="Savchenko A."/>
            <person name="Shiryaev A."/>
            <person name="Soop K."/>
            <person name="Spirin V."/>
            <person name="Szebenyi C."/>
            <person name="Tomsovsky M."/>
            <person name="Tulloss R.E."/>
            <person name="Uehling J."/>
            <person name="Grigoriev I.V."/>
            <person name="Vagvolgyi C."/>
            <person name="Papp T."/>
            <person name="Martin F.M."/>
            <person name="Miettinen O."/>
            <person name="Hibbett D.S."/>
            <person name="Nagy L.G."/>
        </authorList>
    </citation>
    <scope>NUCLEOTIDE SEQUENCE [LARGE SCALE GENOMIC DNA]</scope>
    <source>
        <strain evidence="5 6">CBS 166.37</strain>
    </source>
</reference>
<dbReference type="STRING" id="68775.A0A5C3MDX2"/>
<evidence type="ECO:0000256" key="3">
    <source>
        <dbReference type="ARBA" id="ARBA00023274"/>
    </source>
</evidence>
<dbReference type="GO" id="GO:1990904">
    <property type="term" value="C:ribonucleoprotein complex"/>
    <property type="evidence" value="ECO:0007669"/>
    <property type="project" value="UniProtKB-KW"/>
</dbReference>
<name>A0A5C3MDX2_9AGAR</name>
<dbReference type="Pfam" id="PF01165">
    <property type="entry name" value="Ribosomal_S21"/>
    <property type="match status" value="1"/>
</dbReference>
<dbReference type="PANTHER" id="PTHR41237:SF1">
    <property type="entry name" value="SMALL RIBOSOMAL SUBUNIT PROTEIN BS21M"/>
    <property type="match status" value="1"/>
</dbReference>
<dbReference type="InterPro" id="IPR052837">
    <property type="entry name" value="Mitoribosomal_bS21"/>
</dbReference>
<dbReference type="Proteomes" id="UP000308652">
    <property type="component" value="Unassembled WGS sequence"/>
</dbReference>
<proteinExistence type="inferred from homology"/>
<feature type="compositionally biased region" description="Polar residues" evidence="4">
    <location>
        <begin position="47"/>
        <end position="56"/>
    </location>
</feature>
<dbReference type="GO" id="GO:0005840">
    <property type="term" value="C:ribosome"/>
    <property type="evidence" value="ECO:0007669"/>
    <property type="project" value="UniProtKB-KW"/>
</dbReference>
<comment type="similarity">
    <text evidence="1">Belongs to the bacterial ribosomal protein bS21 family.</text>
</comment>
<gene>
    <name evidence="5" type="ORF">BDQ12DRAFT_662812</name>
</gene>
<protein>
    <submittedName>
        <fullName evidence="5">Uncharacterized protein</fullName>
    </submittedName>
</protein>
<keyword evidence="6" id="KW-1185">Reference proteome</keyword>
<dbReference type="GO" id="GO:0006412">
    <property type="term" value="P:translation"/>
    <property type="evidence" value="ECO:0007669"/>
    <property type="project" value="InterPro"/>
</dbReference>
<dbReference type="EMBL" id="ML213592">
    <property type="protein sequence ID" value="TFK42606.1"/>
    <property type="molecule type" value="Genomic_DNA"/>
</dbReference>
<dbReference type="PANTHER" id="PTHR41237">
    <property type="entry name" value="37S RIBOSOMAL PROTEIN MRP21, MITOCHONDRIAL"/>
    <property type="match status" value="1"/>
</dbReference>
<feature type="region of interest" description="Disordered" evidence="4">
    <location>
        <begin position="44"/>
        <end position="70"/>
    </location>
</feature>
<evidence type="ECO:0000256" key="4">
    <source>
        <dbReference type="SAM" id="MobiDB-lite"/>
    </source>
</evidence>
<evidence type="ECO:0000256" key="1">
    <source>
        <dbReference type="ARBA" id="ARBA00006640"/>
    </source>
</evidence>
<accession>A0A5C3MDX2</accession>
<keyword evidence="2" id="KW-0689">Ribosomal protein</keyword>
<dbReference type="InterPro" id="IPR001911">
    <property type="entry name" value="Ribosomal_bS21"/>
</dbReference>
<organism evidence="5 6">
    <name type="scientific">Crucibulum laeve</name>
    <dbReference type="NCBI Taxonomy" id="68775"/>
    <lineage>
        <taxon>Eukaryota</taxon>
        <taxon>Fungi</taxon>
        <taxon>Dikarya</taxon>
        <taxon>Basidiomycota</taxon>
        <taxon>Agaricomycotina</taxon>
        <taxon>Agaricomycetes</taxon>
        <taxon>Agaricomycetidae</taxon>
        <taxon>Agaricales</taxon>
        <taxon>Agaricineae</taxon>
        <taxon>Nidulariaceae</taxon>
        <taxon>Crucibulum</taxon>
    </lineage>
</organism>
<evidence type="ECO:0000313" key="6">
    <source>
        <dbReference type="Proteomes" id="UP000308652"/>
    </source>
</evidence>
<evidence type="ECO:0000256" key="2">
    <source>
        <dbReference type="ARBA" id="ARBA00022980"/>
    </source>
</evidence>